<evidence type="ECO:0000313" key="3">
    <source>
        <dbReference type="Proteomes" id="UP000604046"/>
    </source>
</evidence>
<feature type="region of interest" description="Disordered" evidence="1">
    <location>
        <begin position="22"/>
        <end position="48"/>
    </location>
</feature>
<name>A0A812QZ29_9DINO</name>
<reference evidence="2" key="1">
    <citation type="submission" date="2021-02" db="EMBL/GenBank/DDBJ databases">
        <authorList>
            <person name="Dougan E. K."/>
            <person name="Rhodes N."/>
            <person name="Thang M."/>
            <person name="Chan C."/>
        </authorList>
    </citation>
    <scope>NUCLEOTIDE SEQUENCE</scope>
</reference>
<accession>A0A812QZ29</accession>
<protein>
    <submittedName>
        <fullName evidence="2">Uncharacterized protein</fullName>
    </submittedName>
</protein>
<feature type="compositionally biased region" description="Polar residues" evidence="1">
    <location>
        <begin position="22"/>
        <end position="47"/>
    </location>
</feature>
<sequence length="112" mass="12026">MICLKSPHTSFKPKWLKWPNVAQPSTGASNPPGSCSFQGSERTMSKTCRNEGTKRPLLSERLEAAAQACISAVLACLSGLYRIECNALFRRPCSPACVEARALPKAAALSTT</sequence>
<dbReference type="Proteomes" id="UP000604046">
    <property type="component" value="Unassembled WGS sequence"/>
</dbReference>
<evidence type="ECO:0000256" key="1">
    <source>
        <dbReference type="SAM" id="MobiDB-lite"/>
    </source>
</evidence>
<dbReference type="EMBL" id="CAJNDS010002284">
    <property type="protein sequence ID" value="CAE7410694.1"/>
    <property type="molecule type" value="Genomic_DNA"/>
</dbReference>
<proteinExistence type="predicted"/>
<dbReference type="AlphaFoldDB" id="A0A812QZ29"/>
<gene>
    <name evidence="2" type="ORF">SNAT2548_LOCUS22339</name>
</gene>
<evidence type="ECO:0000313" key="2">
    <source>
        <dbReference type="EMBL" id="CAE7410694.1"/>
    </source>
</evidence>
<comment type="caution">
    <text evidence="2">The sequence shown here is derived from an EMBL/GenBank/DDBJ whole genome shotgun (WGS) entry which is preliminary data.</text>
</comment>
<keyword evidence="3" id="KW-1185">Reference proteome</keyword>
<organism evidence="2 3">
    <name type="scientific">Symbiodinium natans</name>
    <dbReference type="NCBI Taxonomy" id="878477"/>
    <lineage>
        <taxon>Eukaryota</taxon>
        <taxon>Sar</taxon>
        <taxon>Alveolata</taxon>
        <taxon>Dinophyceae</taxon>
        <taxon>Suessiales</taxon>
        <taxon>Symbiodiniaceae</taxon>
        <taxon>Symbiodinium</taxon>
    </lineage>
</organism>